<keyword evidence="1" id="KW-0934">Plastid</keyword>
<protein>
    <recommendedName>
        <fullName evidence="2">POTRA domain-containing protein</fullName>
    </recommendedName>
</protein>
<reference evidence="1" key="1">
    <citation type="submission" date="2019-03" db="EMBL/GenBank/DDBJ databases">
        <title>Phycologia Chloroplast and mitochondrial genomes of Kumanoa mahlacensis.</title>
        <authorList>
            <person name="Fang K."/>
        </authorList>
    </citation>
    <scope>NUCLEOTIDE SEQUENCE</scope>
    <source>
        <strain evidence="1">SAS-FKP1701</strain>
    </source>
</reference>
<dbReference type="AlphaFoldDB" id="A0A8K1YU76"/>
<evidence type="ECO:0008006" key="2">
    <source>
        <dbReference type="Google" id="ProtNLM"/>
    </source>
</evidence>
<sequence length="759" mass="90748">MLLKNKWLVIQSIITSLFLRCYLNNQICDFLQNHFTNTTYLSNQSKNSAFSSLYVKINSISKKTKKNISNEIVINGLNNYLFRKKLFYLFRTLLCSNKHLEKEKLILSINQLKLSGFFKTVNLSIYYIDNHQVIVLDVIPNSIVRKVYILDYRNKLIPTSSILFLFRLQLGYPKSLIEINHAINKIEKWYYTKGYQHVKIILYNFNVNDNLIVLKICEGKISQVEIFSFNETNKVNQRIKILFINYIIKSLRIEPNQILNIRNLNNSISKLKIKKIFWKCNYKVAIHDTEEATLNLRLDIETLDERLIYLTMKNIVDAHYLWESFELLIQYSLNYFFFNYIQSNILLMTNQNRTLYMNMTNRDTYPYKILNFSFTDLSKAVCEWYFLPMLLVLGNYWGFKYNVQNTNYLFKNFIVHIEYPPTGLHFNFKYEDFWFRILNHTPSCCSIQIFKNNYIYAKCGLPILLNQVNTKFYSDQNTFFVQKGIQIDLKHGLNENLTLIEKVSLQEILKKCFVLYNSLFWDYLINPTIISCINSMSSKFKLINLDQRQTFFNFRLNCVYTGISDKSLISFREKFNVELILFITEKLQIPNQFFKKILTYSTYIKFKLTQNYKINFVPFNFQKQVFYYSLELMSSFASDYYFPFSEILFLLGPDRIRGYREKLYYLPNIKFILIKFEYHFCLSNQNNIFLFFDYLLKVKNVKKNGNVSTLYGLNNLKPHLGYGIGLQIQAPIRQIPPIRIEYGFRLNTSTYFHLRINHY</sequence>
<gene>
    <name evidence="1" type="primary">orf52</name>
</gene>
<geneLocation type="chloroplast" evidence="1"/>
<name>A0A8K1YU76_9FLOR</name>
<organism evidence="1">
    <name type="scientific">Kumanoa mahlacensis</name>
    <dbReference type="NCBI Taxonomy" id="1196387"/>
    <lineage>
        <taxon>Eukaryota</taxon>
        <taxon>Rhodophyta</taxon>
        <taxon>Florideophyceae</taxon>
        <taxon>Nemaliophycidae</taxon>
        <taxon>Batrachospermales</taxon>
        <taxon>Batrachospermaceae</taxon>
        <taxon>Kumanoa</taxon>
    </lineage>
</organism>
<keyword evidence="1" id="KW-0150">Chloroplast</keyword>
<evidence type="ECO:0000313" key="1">
    <source>
        <dbReference type="EMBL" id="UEQ11921.1"/>
    </source>
</evidence>
<dbReference type="Gene3D" id="3.10.20.310">
    <property type="entry name" value="membrane protein fhac"/>
    <property type="match status" value="1"/>
</dbReference>
<accession>A0A8K1YU76</accession>
<dbReference type="EMBL" id="MK641509">
    <property type="protein sequence ID" value="UEQ11921.1"/>
    <property type="molecule type" value="Genomic_DNA"/>
</dbReference>
<proteinExistence type="predicted"/>
<dbReference type="Gene3D" id="2.40.160.50">
    <property type="entry name" value="membrane protein fhac: a member of the omp85/tpsb transporter family"/>
    <property type="match status" value="1"/>
</dbReference>